<dbReference type="RefSeq" id="WP_227622993.1">
    <property type="nucleotide sequence ID" value="NZ_JBBFKB010000050.1"/>
</dbReference>
<evidence type="ECO:0000313" key="2">
    <source>
        <dbReference type="Proteomes" id="UP001379600"/>
    </source>
</evidence>
<evidence type="ECO:0000313" key="1">
    <source>
        <dbReference type="EMBL" id="MEJ3690563.1"/>
    </source>
</evidence>
<name>A0AB35Y384_9FIRM</name>
<accession>A0AB35Y384</accession>
<proteinExistence type="predicted"/>
<comment type="caution">
    <text evidence="1">The sequence shown here is derived from an EMBL/GenBank/DDBJ whole genome shotgun (WGS) entry which is preliminary data.</text>
</comment>
<gene>
    <name evidence="1" type="ORF">WF787_04890</name>
</gene>
<sequence>MIGTDENRAVLHVEVIFWSGKRKIPPSLVSGKYCPHFVVTGTTEYLGVCFLDGTECTFDTPALGNAQPLYPDTIDYAPLENNAEFLIYEGANAVGKGRVLGRTVPYKVKQQRKQVPYVPNCIYWPLGDPSGNGCCHL</sequence>
<organism evidence="1 2">
    <name type="scientific">Faecalibacterium taiwanense</name>
    <dbReference type="NCBI Taxonomy" id="3030638"/>
    <lineage>
        <taxon>Bacteria</taxon>
        <taxon>Bacillati</taxon>
        <taxon>Bacillota</taxon>
        <taxon>Clostridia</taxon>
        <taxon>Eubacteriales</taxon>
        <taxon>Oscillospiraceae</taxon>
        <taxon>Faecalibacterium</taxon>
    </lineage>
</organism>
<protein>
    <submittedName>
        <fullName evidence="1">Uncharacterized protein</fullName>
    </submittedName>
</protein>
<dbReference type="AlphaFoldDB" id="A0AB35Y384"/>
<dbReference type="Proteomes" id="UP001379600">
    <property type="component" value="Unassembled WGS sequence"/>
</dbReference>
<keyword evidence="2" id="KW-1185">Reference proteome</keyword>
<reference evidence="1 2" key="1">
    <citation type="submission" date="2024-03" db="EMBL/GenBank/DDBJ databases">
        <authorList>
            <person name="Plomp N."/>
            <person name="Harmsen H.J."/>
        </authorList>
    </citation>
    <scope>NUCLEOTIDE SEQUENCE [LARGE SCALE GENOMIC DNA]</scope>
    <source>
        <strain evidence="1 2">HTF-76H</strain>
    </source>
</reference>
<dbReference type="EMBL" id="JBBFKC010000003">
    <property type="protein sequence ID" value="MEJ3690563.1"/>
    <property type="molecule type" value="Genomic_DNA"/>
</dbReference>